<dbReference type="Gene3D" id="3.40.50.720">
    <property type="entry name" value="NAD(P)-binding Rossmann-like Domain"/>
    <property type="match status" value="1"/>
</dbReference>
<evidence type="ECO:0000259" key="3">
    <source>
        <dbReference type="Pfam" id="PF05368"/>
    </source>
</evidence>
<name>A0A545AN42_9ACTN</name>
<evidence type="ECO:0000256" key="2">
    <source>
        <dbReference type="ARBA" id="ARBA00022857"/>
    </source>
</evidence>
<dbReference type="InterPro" id="IPR051164">
    <property type="entry name" value="NmrA-like_oxidored"/>
</dbReference>
<evidence type="ECO:0000313" key="5">
    <source>
        <dbReference type="Proteomes" id="UP000317982"/>
    </source>
</evidence>
<dbReference type="EMBL" id="VIRS01000017">
    <property type="protein sequence ID" value="TQS42706.1"/>
    <property type="molecule type" value="Genomic_DNA"/>
</dbReference>
<accession>A0A545AN42</accession>
<dbReference type="OrthoDB" id="5180065at2"/>
<keyword evidence="2" id="KW-0521">NADP</keyword>
<dbReference type="Proteomes" id="UP000317982">
    <property type="component" value="Unassembled WGS sequence"/>
</dbReference>
<evidence type="ECO:0000313" key="4">
    <source>
        <dbReference type="EMBL" id="TQS42706.1"/>
    </source>
</evidence>
<dbReference type="Gene3D" id="3.90.25.10">
    <property type="entry name" value="UDP-galactose 4-epimerase, domain 1"/>
    <property type="match status" value="1"/>
</dbReference>
<dbReference type="AlphaFoldDB" id="A0A545AN42"/>
<dbReference type="PANTHER" id="PTHR42748">
    <property type="entry name" value="NITROGEN METABOLITE REPRESSION PROTEIN NMRA FAMILY MEMBER"/>
    <property type="match status" value="1"/>
</dbReference>
<sequence>MRPVLVARATGRQGSAATRALLAQGTPVRALVRDPDHPRARALADADAEVVATDYDDPASLRAAADGVRGVFSVQLPDLENLLGDAEVRHGRNLVDAAVRTGVEQIVHTSVSGTGRPLPDPEKYGEHMPHYWRTKAQIEDFVRTSGVEHWTILRPSTFMENLIRPSFYFANGTDDRLLVAHDPDVPQPWIATDDIGAAAAAAFADPARFDGVELELAGDRLSMREVAKILSDVLGTEIALPAEGEGPAEHFARAQRYSTDHPAPARPEFAHAQGLTPRTLADWASVHLR</sequence>
<dbReference type="InParanoid" id="A0A545AN42"/>
<proteinExistence type="inferred from homology"/>
<organism evidence="4 5">
    <name type="scientific">Cryptosporangium phraense</name>
    <dbReference type="NCBI Taxonomy" id="2593070"/>
    <lineage>
        <taxon>Bacteria</taxon>
        <taxon>Bacillati</taxon>
        <taxon>Actinomycetota</taxon>
        <taxon>Actinomycetes</taxon>
        <taxon>Cryptosporangiales</taxon>
        <taxon>Cryptosporangiaceae</taxon>
        <taxon>Cryptosporangium</taxon>
    </lineage>
</organism>
<feature type="domain" description="NmrA-like" evidence="3">
    <location>
        <begin position="4"/>
        <end position="238"/>
    </location>
</feature>
<evidence type="ECO:0000256" key="1">
    <source>
        <dbReference type="ARBA" id="ARBA00006328"/>
    </source>
</evidence>
<keyword evidence="5" id="KW-1185">Reference proteome</keyword>
<dbReference type="Pfam" id="PF05368">
    <property type="entry name" value="NmrA"/>
    <property type="match status" value="1"/>
</dbReference>
<reference evidence="4 5" key="1">
    <citation type="submission" date="2019-07" db="EMBL/GenBank/DDBJ databases">
        <title>Cryptosporangium phraense sp. nov., isolated from plant litter.</title>
        <authorList>
            <person name="Suriyachadkun C."/>
        </authorList>
    </citation>
    <scope>NUCLEOTIDE SEQUENCE [LARGE SCALE GENOMIC DNA]</scope>
    <source>
        <strain evidence="4 5">A-T 5661</strain>
    </source>
</reference>
<protein>
    <submittedName>
        <fullName evidence="4">NmrA/HSCARG family protein</fullName>
    </submittedName>
</protein>
<dbReference type="RefSeq" id="WP_142707013.1">
    <property type="nucleotide sequence ID" value="NZ_VIRS01000017.1"/>
</dbReference>
<dbReference type="InterPro" id="IPR036291">
    <property type="entry name" value="NAD(P)-bd_dom_sf"/>
</dbReference>
<dbReference type="SUPFAM" id="SSF51735">
    <property type="entry name" value="NAD(P)-binding Rossmann-fold domains"/>
    <property type="match status" value="1"/>
</dbReference>
<gene>
    <name evidence="4" type="ORF">FL583_23785</name>
</gene>
<dbReference type="InterPro" id="IPR008030">
    <property type="entry name" value="NmrA-like"/>
</dbReference>
<dbReference type="PANTHER" id="PTHR42748:SF7">
    <property type="entry name" value="NMRA LIKE REDOX SENSOR 1-RELATED"/>
    <property type="match status" value="1"/>
</dbReference>
<comment type="caution">
    <text evidence="4">The sequence shown here is derived from an EMBL/GenBank/DDBJ whole genome shotgun (WGS) entry which is preliminary data.</text>
</comment>
<comment type="similarity">
    <text evidence="1">Belongs to the NmrA-type oxidoreductase family.</text>
</comment>